<evidence type="ECO:0000256" key="1">
    <source>
        <dbReference type="ARBA" id="ARBA00004613"/>
    </source>
</evidence>
<dbReference type="Gene3D" id="2.60.120.830">
    <property type="match status" value="2"/>
</dbReference>
<dbReference type="GO" id="GO:0005576">
    <property type="term" value="C:extracellular region"/>
    <property type="evidence" value="ECO:0007669"/>
    <property type="project" value="UniProtKB-SubCell"/>
</dbReference>
<dbReference type="AlphaFoldDB" id="B0WHA9"/>
<evidence type="ECO:0000256" key="2">
    <source>
        <dbReference type="ARBA" id="ARBA00022525"/>
    </source>
</evidence>
<dbReference type="Pfam" id="PF05986">
    <property type="entry name" value="ADAMTS_spacer1"/>
    <property type="match status" value="1"/>
</dbReference>
<dbReference type="Proteomes" id="UP000002320">
    <property type="component" value="Unassembled WGS sequence"/>
</dbReference>
<dbReference type="InterPro" id="IPR000884">
    <property type="entry name" value="TSP1_rpt"/>
</dbReference>
<comment type="subcellular location">
    <subcellularLocation>
        <location evidence="1">Secreted</location>
    </subcellularLocation>
</comment>
<reference evidence="8" key="2">
    <citation type="submission" date="2021-02" db="UniProtKB">
        <authorList>
            <consortium name="EnsemblMetazoa"/>
        </authorList>
    </citation>
    <scope>IDENTIFICATION</scope>
    <source>
        <strain evidence="8">JHB</strain>
    </source>
</reference>
<feature type="region of interest" description="Disordered" evidence="5">
    <location>
        <begin position="670"/>
        <end position="703"/>
    </location>
</feature>
<dbReference type="SUPFAM" id="SSF82895">
    <property type="entry name" value="TSP-1 type 1 repeat"/>
    <property type="match status" value="4"/>
</dbReference>
<dbReference type="Pfam" id="PF08686">
    <property type="entry name" value="PLAC"/>
    <property type="match status" value="1"/>
</dbReference>
<dbReference type="PANTHER" id="PTHR13723:SF316">
    <property type="entry name" value="LONELY HEART, ISOFORM A"/>
    <property type="match status" value="1"/>
</dbReference>
<protein>
    <recommendedName>
        <fullName evidence="6">PLAC domain-containing protein</fullName>
    </recommendedName>
</protein>
<dbReference type="KEGG" id="cqu:CpipJ_CPIJ006618"/>
<evidence type="ECO:0000256" key="3">
    <source>
        <dbReference type="ARBA" id="ARBA00022729"/>
    </source>
</evidence>
<evidence type="ECO:0000313" key="7">
    <source>
        <dbReference type="EMBL" id="EDS27615.1"/>
    </source>
</evidence>
<dbReference type="Gene3D" id="2.20.100.10">
    <property type="entry name" value="Thrombospondin type-1 (TSP1) repeat"/>
    <property type="match status" value="4"/>
</dbReference>
<proteinExistence type="predicted"/>
<keyword evidence="3" id="KW-0732">Signal</keyword>
<dbReference type="InParanoid" id="B0WHA9"/>
<gene>
    <name evidence="8" type="primary">6038269</name>
    <name evidence="7" type="ORF">CpipJ_CPIJ006618</name>
</gene>
<dbReference type="GO" id="GO:0006508">
    <property type="term" value="P:proteolysis"/>
    <property type="evidence" value="ECO:0007669"/>
    <property type="project" value="TreeGrafter"/>
</dbReference>
<dbReference type="FunCoup" id="B0WHA9">
    <property type="interactions" value="44"/>
</dbReference>
<dbReference type="GO" id="GO:0004222">
    <property type="term" value="F:metalloendopeptidase activity"/>
    <property type="evidence" value="ECO:0007669"/>
    <property type="project" value="TreeGrafter"/>
</dbReference>
<evidence type="ECO:0000256" key="5">
    <source>
        <dbReference type="SAM" id="MobiDB-lite"/>
    </source>
</evidence>
<feature type="domain" description="PLAC" evidence="6">
    <location>
        <begin position="944"/>
        <end position="981"/>
    </location>
</feature>
<dbReference type="SMART" id="SM00209">
    <property type="entry name" value="TSP1"/>
    <property type="match status" value="4"/>
</dbReference>
<dbReference type="GO" id="GO:0030198">
    <property type="term" value="P:extracellular matrix organization"/>
    <property type="evidence" value="ECO:0007669"/>
    <property type="project" value="TreeGrafter"/>
</dbReference>
<dbReference type="PROSITE" id="PS50900">
    <property type="entry name" value="PLAC"/>
    <property type="match status" value="1"/>
</dbReference>
<dbReference type="EMBL" id="DS231934">
    <property type="protein sequence ID" value="EDS27615.1"/>
    <property type="molecule type" value="Genomic_DNA"/>
</dbReference>
<dbReference type="InterPro" id="IPR010909">
    <property type="entry name" value="PLAC"/>
</dbReference>
<keyword evidence="2" id="KW-0964">Secreted</keyword>
<dbReference type="GO" id="GO:0031012">
    <property type="term" value="C:extracellular matrix"/>
    <property type="evidence" value="ECO:0007669"/>
    <property type="project" value="TreeGrafter"/>
</dbReference>
<dbReference type="eggNOG" id="KOG4597">
    <property type="taxonomic scope" value="Eukaryota"/>
</dbReference>
<name>B0WHA9_CULQU</name>
<organism>
    <name type="scientific">Culex quinquefasciatus</name>
    <name type="common">Southern house mosquito</name>
    <name type="synonym">Culex pungens</name>
    <dbReference type="NCBI Taxonomy" id="7176"/>
    <lineage>
        <taxon>Eukaryota</taxon>
        <taxon>Metazoa</taxon>
        <taxon>Ecdysozoa</taxon>
        <taxon>Arthropoda</taxon>
        <taxon>Hexapoda</taxon>
        <taxon>Insecta</taxon>
        <taxon>Pterygota</taxon>
        <taxon>Neoptera</taxon>
        <taxon>Endopterygota</taxon>
        <taxon>Diptera</taxon>
        <taxon>Nematocera</taxon>
        <taxon>Culicoidea</taxon>
        <taxon>Culicidae</taxon>
        <taxon>Culicinae</taxon>
        <taxon>Culicini</taxon>
        <taxon>Culex</taxon>
        <taxon>Culex</taxon>
    </lineage>
</organism>
<keyword evidence="4" id="KW-0677">Repeat</keyword>
<feature type="compositionally biased region" description="Basic residues" evidence="5">
    <location>
        <begin position="680"/>
        <end position="699"/>
    </location>
</feature>
<evidence type="ECO:0000313" key="8">
    <source>
        <dbReference type="EnsemblMetazoa" id="CPIJ006618-PA"/>
    </source>
</evidence>
<dbReference type="OrthoDB" id="5781878at2759"/>
<dbReference type="PANTHER" id="PTHR13723">
    <property type="entry name" value="ADAMTS A DISINTEGRIN AND METALLOPROTEASE WITH THROMBOSPONDIN MOTIFS PROTEASE"/>
    <property type="match status" value="1"/>
</dbReference>
<keyword evidence="9" id="KW-1185">Reference proteome</keyword>
<dbReference type="PROSITE" id="PS50092">
    <property type="entry name" value="TSP1"/>
    <property type="match status" value="4"/>
</dbReference>
<dbReference type="EnsemblMetazoa" id="CPIJ006618-RA">
    <property type="protein sequence ID" value="CPIJ006618-PA"/>
    <property type="gene ID" value="CPIJ006618"/>
</dbReference>
<evidence type="ECO:0000256" key="4">
    <source>
        <dbReference type="ARBA" id="ARBA00022737"/>
    </source>
</evidence>
<dbReference type="STRING" id="7176.B0WHA9"/>
<dbReference type="InterPro" id="IPR010294">
    <property type="entry name" value="ADAMTS_spacer1"/>
</dbReference>
<sequence>MTLQTPKSSGDDNHDENMMHISPVRTLLKLFTGGKSFPNPKKAHLGDKFAVESATVNQEKRVKKAVGTWKVEEKWHKVREYFIIPTAIQPSWSSRSGWSAGGKSWTLERERAGLEATDQVPKFRGFPPNPLNFEAFLIRYSLKTNILSLGDQKQLLGTEENECSSSTITVCTMCCTASLASLKSVEETPSTVMFASSQPAVHNSGVISGTFMNNGAVRCGAASVCRPVSAIYTKSQSQTNGYVHVATIPAGVYNLTVTELQNSQNYLASIHPGIRTDDLWIVSPTAYQRLHRDRTQGDDSYTWTELTTLTPLENDVTPPSSERELSKASFSFQISRDKGAIATAALLTANCGLIHEISAGLLYLSRETTSVVPVARSGKLIITPPHHDSKNRPQPSPVATTLKTADHQRFIINGDYTISLSGLYQGAGTTFEYRRIDGLNNGSAASYRRIEGVTEWITAPGPTAEAIQLYLLSQQPNPGVKYEYLMPINTNPAVEQGSSGEDNRIDGLSNEISEKASLRVPKQRIILNNTLASSTSKPLRKRKFLWKVIGFSACSKSCGGGIQQPVIKCVREAPTRIFSPKRCAHLTQPVLNENLLRCNTQPCPAYWKLSEWSECNCEDKTIDNDVYKSREVKCVQELISGIVIQVSSGACMEEQPPASEKCDCAKHYKPTPAPQQSEPHKHRPTVINHSHHHHHHHANGHNTQNDMQQQQIISNGYGRTNLDASRITQKVEAKKTGVWLTADWSERCSATCGVGLQTRSIFCDRSTSTNAERCDLRFTPDTTRECTSDRACEYGEWFTGPWGLCSGDCFNLTRSRTVLCIRNDNFVADTECDGAERPLAIEPCDIETIDDCKPRWHYSEWSECTKPCDAGNQRRTVKCLEFNLRDKVMQESASCRYADRPMAYRVCNEEACPSTTTTSTTTSTAVPAGSLEPYVDPRVDMIQNDAVCRDDFPNCSIVLKAKLCSYAYYSQACCQTCRNRSNELY</sequence>
<accession>B0WHA9</accession>
<dbReference type="VEuPathDB" id="VectorBase:CQUJHB014255"/>
<dbReference type="Pfam" id="PF19030">
    <property type="entry name" value="TSP1_ADAMTS"/>
    <property type="match status" value="4"/>
</dbReference>
<evidence type="ECO:0000259" key="6">
    <source>
        <dbReference type="PROSITE" id="PS50900"/>
    </source>
</evidence>
<evidence type="ECO:0000313" key="9">
    <source>
        <dbReference type="Proteomes" id="UP000002320"/>
    </source>
</evidence>
<dbReference type="OMA" id="VCNEEAC"/>
<dbReference type="InterPro" id="IPR050439">
    <property type="entry name" value="ADAMTS_ADAMTS-like"/>
</dbReference>
<reference evidence="7" key="1">
    <citation type="submission" date="2007-03" db="EMBL/GenBank/DDBJ databases">
        <title>Annotation of Culex pipiens quinquefasciatus.</title>
        <authorList>
            <consortium name="The Broad Institute Genome Sequencing Platform"/>
            <person name="Atkinson P.W."/>
            <person name="Hemingway J."/>
            <person name="Christensen B.M."/>
            <person name="Higgs S."/>
            <person name="Kodira C."/>
            <person name="Hannick L."/>
            <person name="Megy K."/>
            <person name="O'Leary S."/>
            <person name="Pearson M."/>
            <person name="Haas B.J."/>
            <person name="Mauceli E."/>
            <person name="Wortman J.R."/>
            <person name="Lee N.H."/>
            <person name="Guigo R."/>
            <person name="Stanke M."/>
            <person name="Alvarado L."/>
            <person name="Amedeo P."/>
            <person name="Antoine C.H."/>
            <person name="Arensburger P."/>
            <person name="Bidwell S.L."/>
            <person name="Crawford M."/>
            <person name="Camaro F."/>
            <person name="Devon K."/>
            <person name="Engels R."/>
            <person name="Hammond M."/>
            <person name="Howarth C."/>
            <person name="Koehrsen M."/>
            <person name="Lawson D."/>
            <person name="Montgomery P."/>
            <person name="Nene V."/>
            <person name="Nusbaum C."/>
            <person name="Puiu D."/>
            <person name="Romero-Severson J."/>
            <person name="Severson D.W."/>
            <person name="Shumway M."/>
            <person name="Sisk P."/>
            <person name="Stolte C."/>
            <person name="Zeng Q."/>
            <person name="Eisenstadt E."/>
            <person name="Fraser-Liggett C."/>
            <person name="Strausberg R."/>
            <person name="Galagan J."/>
            <person name="Birren B."/>
            <person name="Collins F.H."/>
        </authorList>
    </citation>
    <scope>NUCLEOTIDE SEQUENCE [LARGE SCALE GENOMIC DNA]</scope>
    <source>
        <strain evidence="7">JHB</strain>
    </source>
</reference>
<dbReference type="HOGENOM" id="CLU_000660_6_1_1"/>
<dbReference type="VEuPathDB" id="VectorBase:CPIJ006618"/>
<dbReference type="InterPro" id="IPR036383">
    <property type="entry name" value="TSP1_rpt_sf"/>
</dbReference>